<proteinExistence type="predicted"/>
<feature type="domain" description="4Fe-4S ferredoxin-type" evidence="7">
    <location>
        <begin position="22"/>
        <end position="52"/>
    </location>
</feature>
<evidence type="ECO:0000256" key="4">
    <source>
        <dbReference type="ARBA" id="ARBA00023004"/>
    </source>
</evidence>
<comment type="catalytic activity">
    <reaction evidence="6">
        <text>(R)-lactate + A = pyruvate + AH2</text>
        <dbReference type="Rhea" id="RHEA:15089"/>
        <dbReference type="ChEBI" id="CHEBI:13193"/>
        <dbReference type="ChEBI" id="CHEBI:15361"/>
        <dbReference type="ChEBI" id="CHEBI:16004"/>
        <dbReference type="ChEBI" id="CHEBI:17499"/>
    </reaction>
</comment>
<evidence type="ECO:0000313" key="8">
    <source>
        <dbReference type="EMBL" id="NWJ44384.1"/>
    </source>
</evidence>
<accession>A0A8T7LQS0</accession>
<dbReference type="GO" id="GO:0019154">
    <property type="term" value="F:glycolate dehydrogenase activity"/>
    <property type="evidence" value="ECO:0007669"/>
    <property type="project" value="UniProtKB-EC"/>
</dbReference>
<dbReference type="InterPro" id="IPR009051">
    <property type="entry name" value="Helical_ferredxn"/>
</dbReference>
<keyword evidence="2 6" id="KW-0479">Metal-binding</keyword>
<dbReference type="PANTHER" id="PTHR32479">
    <property type="entry name" value="GLYCOLATE OXIDASE IRON-SULFUR SUBUNIT"/>
    <property type="match status" value="1"/>
</dbReference>
<reference evidence="9" key="2">
    <citation type="journal article" date="2024" name="Nature">
        <title>Anoxygenic phototroph of the Chloroflexota uses a type I reaction centre.</title>
        <authorList>
            <person name="Tsuji J.M."/>
            <person name="Shaw N.A."/>
            <person name="Nagashima S."/>
            <person name="Venkiteswaran J.J."/>
            <person name="Schiff S.L."/>
            <person name="Watanabe T."/>
            <person name="Fukui M."/>
            <person name="Hanada S."/>
            <person name="Tank M."/>
            <person name="Neufeld J.D."/>
        </authorList>
    </citation>
    <scope>NUCLEOTIDE SEQUENCE</scope>
    <source>
        <strain evidence="9">L227-S17</strain>
    </source>
</reference>
<keyword evidence="1 6" id="KW-0004">4Fe-4S</keyword>
<dbReference type="InterPro" id="IPR017900">
    <property type="entry name" value="4Fe4S_Fe_S_CS"/>
</dbReference>
<evidence type="ECO:0000313" key="9">
    <source>
        <dbReference type="EMBL" id="WJW67968.1"/>
    </source>
</evidence>
<protein>
    <recommendedName>
        <fullName evidence="6">Glycolate oxidase iron-sulfur subunit</fullName>
        <ecNumber evidence="6">1.1.99.14</ecNumber>
    </recommendedName>
</protein>
<evidence type="ECO:0000256" key="2">
    <source>
        <dbReference type="ARBA" id="ARBA00022723"/>
    </source>
</evidence>
<dbReference type="PANTHER" id="PTHR32479:SF17">
    <property type="entry name" value="GLYCOLATE OXIDASE IRON-SULFUR SUBUNIT"/>
    <property type="match status" value="1"/>
</dbReference>
<evidence type="ECO:0000313" key="10">
    <source>
        <dbReference type="Proteomes" id="UP000521676"/>
    </source>
</evidence>
<sequence>MDTVKLVDLVKDKRLPGFTQGEAPSYDDMTRCIHCGLCLNQCPTYRVTGNETESPRGRLYLMRAFAEGRISGQSESLQKHLNQCLQCRACESACPSGVKYGHLVELTSAEVAQQTIQKQSRSEKIIRWLVFRQLFSKPKNLRYFALATRLYQRSSLQKINRAVGFLRLPALSKIGLGKLAELEETMLPPISKPLFEPPEEGKVPALTEQKYRVALFSGCVMSIAFASINEATVRVLTRNYCEVVVPKSLNCCGALHVHNGDREYGKEMAIRNIEVFEESERKFGKFDAIIINAAGCGAMLKEYGELLKADKTMAERAAAFSSKVKDITEFLASIELNRNFGRINRRVTYQDACHLLHGQKIQSPPRSLLKAIPGIELVEMKDSDKCCGSAGIYNVTNSELSMQILDEKMNNVADARPQCIIVANPGCQLQMKLGVKRAGLEKGAGKPIEVAHIIELLDEAYLAAEI</sequence>
<keyword evidence="4 6" id="KW-0408">Iron</keyword>
<dbReference type="Proteomes" id="UP001431572">
    <property type="component" value="Chromosome 1"/>
</dbReference>
<dbReference type="Pfam" id="PF13183">
    <property type="entry name" value="Fer4_8"/>
    <property type="match status" value="1"/>
</dbReference>
<dbReference type="InterPro" id="IPR017896">
    <property type="entry name" value="4Fe4S_Fe-S-bd"/>
</dbReference>
<keyword evidence="6" id="KW-0813">Transport</keyword>
<keyword evidence="11" id="KW-1185">Reference proteome</keyword>
<comment type="catalytic activity">
    <reaction evidence="6">
        <text>glycolate + A = glyoxylate + AH2</text>
        <dbReference type="Rhea" id="RHEA:21264"/>
        <dbReference type="ChEBI" id="CHEBI:13193"/>
        <dbReference type="ChEBI" id="CHEBI:17499"/>
        <dbReference type="ChEBI" id="CHEBI:29805"/>
        <dbReference type="ChEBI" id="CHEBI:36655"/>
        <dbReference type="EC" id="1.1.99.14"/>
    </reaction>
</comment>
<dbReference type="InterPro" id="IPR004017">
    <property type="entry name" value="Cys_rich_dom"/>
</dbReference>
<keyword evidence="6" id="KW-0249">Electron transport</keyword>
<dbReference type="RefSeq" id="WP_341469874.1">
    <property type="nucleotide sequence ID" value="NZ_CP128399.1"/>
</dbReference>
<comment type="function">
    <text evidence="6">Component of a complex that catalyzes the oxidation of glycolate to glyoxylate.</text>
</comment>
<evidence type="ECO:0000256" key="3">
    <source>
        <dbReference type="ARBA" id="ARBA00022737"/>
    </source>
</evidence>
<dbReference type="EMBL" id="JACATZ010000001">
    <property type="protein sequence ID" value="NWJ44384.1"/>
    <property type="molecule type" value="Genomic_DNA"/>
</dbReference>
<dbReference type="InterPro" id="IPR012257">
    <property type="entry name" value="Glc_ox_4Fe-4S"/>
</dbReference>
<feature type="domain" description="4Fe-4S ferredoxin-type" evidence="7">
    <location>
        <begin position="75"/>
        <end position="98"/>
    </location>
</feature>
<comment type="cofactor">
    <cofactor evidence="6">
        <name>[4Fe-4S] cluster</name>
        <dbReference type="ChEBI" id="CHEBI:49883"/>
    </cofactor>
    <text evidence="6">Binds 2 [4Fe-4S] clusters.</text>
</comment>
<reference evidence="8 10" key="1">
    <citation type="submission" date="2020-06" db="EMBL/GenBank/DDBJ databases">
        <title>Anoxygenic phototrophic Chloroflexota member uses a Type I reaction center.</title>
        <authorList>
            <person name="Tsuji J.M."/>
            <person name="Shaw N.A."/>
            <person name="Nagashima S."/>
            <person name="Venkiteswaran J."/>
            <person name="Schiff S.L."/>
            <person name="Hanada S."/>
            <person name="Tank M."/>
            <person name="Neufeld J.D."/>
        </authorList>
    </citation>
    <scope>NUCLEOTIDE SEQUENCE [LARGE SCALE GENOMIC DNA]</scope>
    <source>
        <strain evidence="8">L227-S17</strain>
    </source>
</reference>
<dbReference type="Proteomes" id="UP000521676">
    <property type="component" value="Unassembled WGS sequence"/>
</dbReference>
<evidence type="ECO:0000256" key="6">
    <source>
        <dbReference type="PIRNR" id="PIRNR000139"/>
    </source>
</evidence>
<evidence type="ECO:0000256" key="5">
    <source>
        <dbReference type="ARBA" id="ARBA00023014"/>
    </source>
</evidence>
<gene>
    <name evidence="8" type="ORF">HXX08_00750</name>
    <name evidence="9" type="ORF">OZ401_002069</name>
</gene>
<dbReference type="EMBL" id="CP128399">
    <property type="protein sequence ID" value="WJW67968.1"/>
    <property type="molecule type" value="Genomic_DNA"/>
</dbReference>
<dbReference type="AlphaFoldDB" id="A0A8T7LQS0"/>
<dbReference type="Pfam" id="PF02754">
    <property type="entry name" value="CCG"/>
    <property type="match status" value="2"/>
</dbReference>
<dbReference type="PROSITE" id="PS51379">
    <property type="entry name" value="4FE4S_FER_2"/>
    <property type="match status" value="2"/>
</dbReference>
<evidence type="ECO:0000256" key="1">
    <source>
        <dbReference type="ARBA" id="ARBA00022485"/>
    </source>
</evidence>
<organism evidence="8 10">
    <name type="scientific">Candidatus Chlorohelix allophototropha</name>
    <dbReference type="NCBI Taxonomy" id="3003348"/>
    <lineage>
        <taxon>Bacteria</taxon>
        <taxon>Bacillati</taxon>
        <taxon>Chloroflexota</taxon>
        <taxon>Chloroflexia</taxon>
        <taxon>Candidatus Chloroheliales</taxon>
        <taxon>Candidatus Chloroheliaceae</taxon>
        <taxon>Candidatus Chlorohelix</taxon>
    </lineage>
</organism>
<dbReference type="GO" id="GO:0051539">
    <property type="term" value="F:4 iron, 4 sulfur cluster binding"/>
    <property type="evidence" value="ECO:0007669"/>
    <property type="project" value="UniProtKB-UniRule"/>
</dbReference>
<dbReference type="SUPFAM" id="SSF46548">
    <property type="entry name" value="alpha-helical ferredoxin"/>
    <property type="match status" value="1"/>
</dbReference>
<evidence type="ECO:0000313" key="11">
    <source>
        <dbReference type="Proteomes" id="UP001431572"/>
    </source>
</evidence>
<evidence type="ECO:0000259" key="7">
    <source>
        <dbReference type="PROSITE" id="PS51379"/>
    </source>
</evidence>
<dbReference type="Gene3D" id="1.10.1060.10">
    <property type="entry name" value="Alpha-helical ferredoxin"/>
    <property type="match status" value="1"/>
</dbReference>
<dbReference type="PROSITE" id="PS00198">
    <property type="entry name" value="4FE4S_FER_1"/>
    <property type="match status" value="2"/>
</dbReference>
<dbReference type="GO" id="GO:0046872">
    <property type="term" value="F:metal ion binding"/>
    <property type="evidence" value="ECO:0007669"/>
    <property type="project" value="UniProtKB-UniRule"/>
</dbReference>
<name>A0A8T7LQS0_9CHLR</name>
<dbReference type="PIRSF" id="PIRSF000139">
    <property type="entry name" value="Glc_ox_4Fe-4S"/>
    <property type="match status" value="1"/>
</dbReference>
<keyword evidence="5 6" id="KW-0411">Iron-sulfur</keyword>
<dbReference type="EC" id="1.1.99.14" evidence="6"/>
<keyword evidence="3" id="KW-0677">Repeat</keyword>